<dbReference type="InterPro" id="IPR001611">
    <property type="entry name" value="Leu-rich_rpt"/>
</dbReference>
<accession>A0A382VZE7</accession>
<dbReference type="Gene3D" id="3.80.10.10">
    <property type="entry name" value="Ribonuclease Inhibitor"/>
    <property type="match status" value="1"/>
</dbReference>
<reference evidence="3" key="1">
    <citation type="submission" date="2018-05" db="EMBL/GenBank/DDBJ databases">
        <authorList>
            <person name="Lanie J.A."/>
            <person name="Ng W.-L."/>
            <person name="Kazmierczak K.M."/>
            <person name="Andrzejewski T.M."/>
            <person name="Davidsen T.M."/>
            <person name="Wayne K.J."/>
            <person name="Tettelin H."/>
            <person name="Glass J.I."/>
            <person name="Rusch D."/>
            <person name="Podicherti R."/>
            <person name="Tsui H.-C.T."/>
            <person name="Winkler M.E."/>
        </authorList>
    </citation>
    <scope>NUCLEOTIDE SEQUENCE</scope>
</reference>
<name>A0A382VZE7_9ZZZZ</name>
<dbReference type="Pfam" id="PF12799">
    <property type="entry name" value="LRR_4"/>
    <property type="match status" value="1"/>
</dbReference>
<evidence type="ECO:0000256" key="1">
    <source>
        <dbReference type="ARBA" id="ARBA00022614"/>
    </source>
</evidence>
<dbReference type="InterPro" id="IPR032675">
    <property type="entry name" value="LRR_dom_sf"/>
</dbReference>
<dbReference type="InterPro" id="IPR025875">
    <property type="entry name" value="Leu-rich_rpt_4"/>
</dbReference>
<keyword evidence="2" id="KW-0677">Repeat</keyword>
<dbReference type="PROSITE" id="PS51257">
    <property type="entry name" value="PROKAR_LIPOPROTEIN"/>
    <property type="match status" value="1"/>
</dbReference>
<dbReference type="SUPFAM" id="SSF52058">
    <property type="entry name" value="L domain-like"/>
    <property type="match status" value="1"/>
</dbReference>
<protein>
    <recommendedName>
        <fullName evidence="4">Leucine-rich repeat domain-containing protein</fullName>
    </recommendedName>
</protein>
<dbReference type="AlphaFoldDB" id="A0A382VZE7"/>
<dbReference type="EMBL" id="UINC01155407">
    <property type="protein sequence ID" value="SVD51238.1"/>
    <property type="molecule type" value="Genomic_DNA"/>
</dbReference>
<proteinExistence type="predicted"/>
<evidence type="ECO:0000256" key="2">
    <source>
        <dbReference type="ARBA" id="ARBA00022737"/>
    </source>
</evidence>
<keyword evidence="1" id="KW-0433">Leucine-rich repeat</keyword>
<evidence type="ECO:0000313" key="3">
    <source>
        <dbReference type="EMBL" id="SVD51238.1"/>
    </source>
</evidence>
<dbReference type="PROSITE" id="PS51450">
    <property type="entry name" value="LRR"/>
    <property type="match status" value="1"/>
</dbReference>
<organism evidence="3">
    <name type="scientific">marine metagenome</name>
    <dbReference type="NCBI Taxonomy" id="408172"/>
    <lineage>
        <taxon>unclassified sequences</taxon>
        <taxon>metagenomes</taxon>
        <taxon>ecological metagenomes</taxon>
    </lineage>
</organism>
<sequence length="141" mass="16140">MRYILLMIAAVALVGCGGEDEESNPEKGYVHHATVAGQIEWVVRKAAKKPTGELTKEDYEKVTRLSLQRRKLLKIPKELEKLTQLTFLDLRNNRLKDLKGLEKLTQLEFLRLKNNPALTQAQIDELQKALPKCDIYSNPKK</sequence>
<evidence type="ECO:0008006" key="4">
    <source>
        <dbReference type="Google" id="ProtNLM"/>
    </source>
</evidence>
<gene>
    <name evidence="3" type="ORF">METZ01_LOCUS404092</name>
</gene>